<feature type="chain" id="PRO_5047247831" evidence="1">
    <location>
        <begin position="24"/>
        <end position="330"/>
    </location>
</feature>
<dbReference type="SUPFAM" id="SSF53167">
    <property type="entry name" value="Purine and uridine phosphorylases"/>
    <property type="match status" value="1"/>
</dbReference>
<name>A0ABR4GR87_9EURO</name>
<dbReference type="InterPro" id="IPR053137">
    <property type="entry name" value="NLR-like"/>
</dbReference>
<keyword evidence="3" id="KW-1185">Reference proteome</keyword>
<dbReference type="EMBL" id="JBFXLT010000311">
    <property type="protein sequence ID" value="KAL2801577.1"/>
    <property type="molecule type" value="Genomic_DNA"/>
</dbReference>
<comment type="caution">
    <text evidence="2">The sequence shown here is derived from an EMBL/GenBank/DDBJ whole genome shotgun (WGS) entry which is preliminary data.</text>
</comment>
<dbReference type="PANTHER" id="PTHR46082:SF11">
    <property type="entry name" value="AAA+ ATPASE DOMAIN-CONTAINING PROTEIN-RELATED"/>
    <property type="match status" value="1"/>
</dbReference>
<reference evidence="2 3" key="1">
    <citation type="submission" date="2024-07" db="EMBL/GenBank/DDBJ databases">
        <title>Section-level genome sequencing and comparative genomics of Aspergillus sections Usti and Cavernicolus.</title>
        <authorList>
            <consortium name="Lawrence Berkeley National Laboratory"/>
            <person name="Nybo J.L."/>
            <person name="Vesth T.C."/>
            <person name="Theobald S."/>
            <person name="Frisvad J.C."/>
            <person name="Larsen T.O."/>
            <person name="Kjaerboelling I."/>
            <person name="Rothschild-Mancinelli K."/>
            <person name="Lyhne E.K."/>
            <person name="Kogle M.E."/>
            <person name="Barry K."/>
            <person name="Clum A."/>
            <person name="Na H."/>
            <person name="Ledsgaard L."/>
            <person name="Lin J."/>
            <person name="Lipzen A."/>
            <person name="Kuo A."/>
            <person name="Riley R."/>
            <person name="Mondo S."/>
            <person name="Labutti K."/>
            <person name="Haridas S."/>
            <person name="Pangalinan J."/>
            <person name="Salamov A.A."/>
            <person name="Simmons B.A."/>
            <person name="Magnuson J.K."/>
            <person name="Chen J."/>
            <person name="Drula E."/>
            <person name="Henrissat B."/>
            <person name="Wiebenga A."/>
            <person name="Lubbers R.J."/>
            <person name="Gomes A.C."/>
            <person name="Makela M.R."/>
            <person name="Stajich J."/>
            <person name="Grigoriev I.V."/>
            <person name="Mortensen U.H."/>
            <person name="De Vries R.P."/>
            <person name="Baker S.E."/>
            <person name="Andersen M.R."/>
        </authorList>
    </citation>
    <scope>NUCLEOTIDE SEQUENCE [LARGE SCALE GENOMIC DNA]</scope>
    <source>
        <strain evidence="2 3">CBS 588.65</strain>
    </source>
</reference>
<dbReference type="Gene3D" id="3.40.50.1580">
    <property type="entry name" value="Nucleoside phosphorylase domain"/>
    <property type="match status" value="1"/>
</dbReference>
<protein>
    <submittedName>
        <fullName evidence="2">Nucleoside phosphorylase domain-containing protein</fullName>
    </submittedName>
</protein>
<dbReference type="PANTHER" id="PTHR46082">
    <property type="entry name" value="ATP/GTP-BINDING PROTEIN-RELATED"/>
    <property type="match status" value="1"/>
</dbReference>
<keyword evidence="1" id="KW-0732">Signal</keyword>
<gene>
    <name evidence="2" type="ORF">BJX63DRAFT_438691</name>
</gene>
<accession>A0ABR4GR87</accession>
<feature type="signal peptide" evidence="1">
    <location>
        <begin position="1"/>
        <end position="23"/>
    </location>
</feature>
<sequence length="330" mass="36272">MAVPNIVHAILASILLPLATTSALLSTQTFRQHPLYRCWSRSVGAVPSRSVEFPSAIAILPGGEYGITSAAGVARHMLHSFPNIRVGLMVGIGGGAPSTKHDIRLGDIVVSYPHNGKGGVFQYDFGKAIQSRAFQQTGFLNQPPILLRTAASGLRAQYELKGHGIDQAINTILEKYPRLQQQYRRPGPSSDRLYQSWVLHPDKLDICTGVCDDNLSKLIIRPERTKDEDNPTIHYGLIASANQLMRDASIRDTLAEKHDILCFEMEAAGLMNHFPCLVVRGICDYSDSHKNKEWQGYAAMAAAAYAKDLLLRIPPNTIEAGKKIGDILNY</sequence>
<evidence type="ECO:0000313" key="3">
    <source>
        <dbReference type="Proteomes" id="UP001610334"/>
    </source>
</evidence>
<evidence type="ECO:0000256" key="1">
    <source>
        <dbReference type="SAM" id="SignalP"/>
    </source>
</evidence>
<dbReference type="InterPro" id="IPR035994">
    <property type="entry name" value="Nucleoside_phosphorylase_sf"/>
</dbReference>
<organism evidence="2 3">
    <name type="scientific">Aspergillus granulosus</name>
    <dbReference type="NCBI Taxonomy" id="176169"/>
    <lineage>
        <taxon>Eukaryota</taxon>
        <taxon>Fungi</taxon>
        <taxon>Dikarya</taxon>
        <taxon>Ascomycota</taxon>
        <taxon>Pezizomycotina</taxon>
        <taxon>Eurotiomycetes</taxon>
        <taxon>Eurotiomycetidae</taxon>
        <taxon>Eurotiales</taxon>
        <taxon>Aspergillaceae</taxon>
        <taxon>Aspergillus</taxon>
        <taxon>Aspergillus subgen. Nidulantes</taxon>
    </lineage>
</organism>
<evidence type="ECO:0000313" key="2">
    <source>
        <dbReference type="EMBL" id="KAL2801577.1"/>
    </source>
</evidence>
<dbReference type="Proteomes" id="UP001610334">
    <property type="component" value="Unassembled WGS sequence"/>
</dbReference>
<proteinExistence type="predicted"/>